<organism evidence="1 2">
    <name type="scientific">Microcoleus anatoxicus PTRS2</name>
    <dbReference type="NCBI Taxonomy" id="2705321"/>
    <lineage>
        <taxon>Bacteria</taxon>
        <taxon>Bacillati</taxon>
        <taxon>Cyanobacteriota</taxon>
        <taxon>Cyanophyceae</taxon>
        <taxon>Oscillatoriophycideae</taxon>
        <taxon>Oscillatoriales</taxon>
        <taxon>Microcoleaceae</taxon>
        <taxon>Microcoleus</taxon>
        <taxon>Microcoleus anatoxicus</taxon>
    </lineage>
</organism>
<evidence type="ECO:0000313" key="1">
    <source>
        <dbReference type="EMBL" id="MEK0186295.1"/>
    </source>
</evidence>
<keyword evidence="2" id="KW-1185">Reference proteome</keyword>
<reference evidence="1 2" key="1">
    <citation type="journal article" date="2020" name="Harmful Algae">
        <title>Molecular and morphological characterization of a novel dihydroanatoxin-a producing Microcoleus species (cyanobacteria) from the Russian River, California, USA.</title>
        <authorList>
            <person name="Conklin K.Y."/>
            <person name="Stancheva R."/>
            <person name="Otten T.G."/>
            <person name="Fadness R."/>
            <person name="Boyer G.L."/>
            <person name="Read B."/>
            <person name="Zhang X."/>
            <person name="Sheath R.G."/>
        </authorList>
    </citation>
    <scope>NUCLEOTIDE SEQUENCE [LARGE SCALE GENOMIC DNA]</scope>
    <source>
        <strain evidence="1 2">PTRS2</strain>
    </source>
</reference>
<proteinExistence type="predicted"/>
<dbReference type="EMBL" id="JBBLXS010000201">
    <property type="protein sequence ID" value="MEK0186295.1"/>
    <property type="molecule type" value="Genomic_DNA"/>
</dbReference>
<name>A0ABU8YPI4_9CYAN</name>
<gene>
    <name evidence="1" type="ORF">WMG39_15755</name>
</gene>
<dbReference type="Proteomes" id="UP001384579">
    <property type="component" value="Unassembled WGS sequence"/>
</dbReference>
<accession>A0ABU8YPI4</accession>
<protein>
    <submittedName>
        <fullName evidence="1">Uncharacterized protein</fullName>
    </submittedName>
</protein>
<dbReference type="RefSeq" id="WP_340520559.1">
    <property type="nucleotide sequence ID" value="NZ_JBBLXS010000201.1"/>
</dbReference>
<sequence>MRIIQYALDIGEGQGPVGHFFPLLKSEVSPQGSIPNLQIYR</sequence>
<evidence type="ECO:0000313" key="2">
    <source>
        <dbReference type="Proteomes" id="UP001384579"/>
    </source>
</evidence>
<comment type="caution">
    <text evidence="1">The sequence shown here is derived from an EMBL/GenBank/DDBJ whole genome shotgun (WGS) entry which is preliminary data.</text>
</comment>